<protein>
    <submittedName>
        <fullName evidence="1">Uncharacterized protein</fullName>
    </submittedName>
</protein>
<evidence type="ECO:0000313" key="2">
    <source>
        <dbReference type="Proteomes" id="UP001362999"/>
    </source>
</evidence>
<sequence>MRLQMKTPPRAPRNCRSQTQRVAVLVNGKQRDELFFEVHPVPGPTGGLSFIGGYSEIYPDFIGNYHRLLACGACLVSREGSSCCLQYYFFIYLYHRLILSSRHIYLTDDPDCAGVVLKESEYFTKKIDENSPLAPFKLSEFGNGIFTSDSDDWEGAEGHKFDDCYGRESHARIRAHHGPFC</sequence>
<dbReference type="Proteomes" id="UP001362999">
    <property type="component" value="Unassembled WGS sequence"/>
</dbReference>
<gene>
    <name evidence="1" type="ORF">R3P38DRAFT_3202736</name>
</gene>
<evidence type="ECO:0000313" key="1">
    <source>
        <dbReference type="EMBL" id="KAK7016552.1"/>
    </source>
</evidence>
<dbReference type="AlphaFoldDB" id="A0AAW0ASQ1"/>
<proteinExistence type="predicted"/>
<reference evidence="1 2" key="1">
    <citation type="journal article" date="2024" name="J Genomics">
        <title>Draft genome sequencing and assembly of Favolaschia claudopus CIRM-BRFM 2984 isolated from oak limbs.</title>
        <authorList>
            <person name="Navarro D."/>
            <person name="Drula E."/>
            <person name="Chaduli D."/>
            <person name="Cazenave R."/>
            <person name="Ahrendt S."/>
            <person name="Wang J."/>
            <person name="Lipzen A."/>
            <person name="Daum C."/>
            <person name="Barry K."/>
            <person name="Grigoriev I.V."/>
            <person name="Favel A."/>
            <person name="Rosso M.N."/>
            <person name="Martin F."/>
        </authorList>
    </citation>
    <scope>NUCLEOTIDE SEQUENCE [LARGE SCALE GENOMIC DNA]</scope>
    <source>
        <strain evidence="1 2">CIRM-BRFM 2984</strain>
    </source>
</reference>
<comment type="caution">
    <text evidence="1">The sequence shown here is derived from an EMBL/GenBank/DDBJ whole genome shotgun (WGS) entry which is preliminary data.</text>
</comment>
<keyword evidence="2" id="KW-1185">Reference proteome</keyword>
<organism evidence="1 2">
    <name type="scientific">Favolaschia claudopus</name>
    <dbReference type="NCBI Taxonomy" id="2862362"/>
    <lineage>
        <taxon>Eukaryota</taxon>
        <taxon>Fungi</taxon>
        <taxon>Dikarya</taxon>
        <taxon>Basidiomycota</taxon>
        <taxon>Agaricomycotina</taxon>
        <taxon>Agaricomycetes</taxon>
        <taxon>Agaricomycetidae</taxon>
        <taxon>Agaricales</taxon>
        <taxon>Marasmiineae</taxon>
        <taxon>Mycenaceae</taxon>
        <taxon>Favolaschia</taxon>
    </lineage>
</organism>
<accession>A0AAW0ASQ1</accession>
<name>A0AAW0ASQ1_9AGAR</name>
<dbReference type="EMBL" id="JAWWNJ010000050">
    <property type="protein sequence ID" value="KAK7016552.1"/>
    <property type="molecule type" value="Genomic_DNA"/>
</dbReference>